<evidence type="ECO:0000256" key="3">
    <source>
        <dbReference type="ARBA" id="ARBA00010821"/>
    </source>
</evidence>
<gene>
    <name evidence="7" type="ORF">GSLYS_00014692001</name>
</gene>
<dbReference type="Pfam" id="PF14799">
    <property type="entry name" value="FAM195"/>
    <property type="match status" value="1"/>
</dbReference>
<evidence type="ECO:0000256" key="2">
    <source>
        <dbReference type="ARBA" id="ARBA00004210"/>
    </source>
</evidence>
<evidence type="ECO:0000256" key="5">
    <source>
        <dbReference type="ARBA" id="ARBA00023242"/>
    </source>
</evidence>
<evidence type="ECO:0000256" key="6">
    <source>
        <dbReference type="SAM" id="MobiDB-lite"/>
    </source>
</evidence>
<name>A0AAV2I4F1_LYMST</name>
<protein>
    <submittedName>
        <fullName evidence="7">Uncharacterized protein</fullName>
    </submittedName>
</protein>
<reference evidence="7 8" key="1">
    <citation type="submission" date="2024-04" db="EMBL/GenBank/DDBJ databases">
        <authorList>
            <consortium name="Genoscope - CEA"/>
            <person name="William W."/>
        </authorList>
    </citation>
    <scope>NUCLEOTIDE SEQUENCE [LARGE SCALE GENOMIC DNA]</scope>
</reference>
<accession>A0AAV2I4F1</accession>
<proteinExistence type="inferred from homology"/>
<organism evidence="7 8">
    <name type="scientific">Lymnaea stagnalis</name>
    <name type="common">Great pond snail</name>
    <name type="synonym">Helix stagnalis</name>
    <dbReference type="NCBI Taxonomy" id="6523"/>
    <lineage>
        <taxon>Eukaryota</taxon>
        <taxon>Metazoa</taxon>
        <taxon>Spiralia</taxon>
        <taxon>Lophotrochozoa</taxon>
        <taxon>Mollusca</taxon>
        <taxon>Gastropoda</taxon>
        <taxon>Heterobranchia</taxon>
        <taxon>Euthyneura</taxon>
        <taxon>Panpulmonata</taxon>
        <taxon>Hygrophila</taxon>
        <taxon>Lymnaeoidea</taxon>
        <taxon>Lymnaeidae</taxon>
        <taxon>Lymnaea</taxon>
    </lineage>
</organism>
<evidence type="ECO:0000313" key="7">
    <source>
        <dbReference type="EMBL" id="CAL1541050.1"/>
    </source>
</evidence>
<sequence length="161" mass="18651">MYTLTKPKAPSQIVASVRRGPSRPFDLESYVETRDKTPISAKSFNRAEGNDEQFAEMSHQQPKPTFQQQQSRRTTKQRQQPSINQDPTLHENHMEMATLLSREWKKVQDCQIKGKDADSGYETYLDKEPRKRSIDSNFQPFDLEKFWGTRTLTNALGKPTS</sequence>
<comment type="caution">
    <text evidence="7">The sequence shown here is derived from an EMBL/GenBank/DDBJ whole genome shotgun (WGS) entry which is preliminary data.</text>
</comment>
<keyword evidence="4" id="KW-0963">Cytoplasm</keyword>
<comment type="subcellular location">
    <subcellularLocation>
        <location evidence="2">Cytoplasm</location>
        <location evidence="2">Stress granule</location>
    </subcellularLocation>
    <subcellularLocation>
        <location evidence="1">Nucleus</location>
    </subcellularLocation>
</comment>
<dbReference type="EMBL" id="CAXITT010000411">
    <property type="protein sequence ID" value="CAL1541050.1"/>
    <property type="molecule type" value="Genomic_DNA"/>
</dbReference>
<evidence type="ECO:0000256" key="1">
    <source>
        <dbReference type="ARBA" id="ARBA00004123"/>
    </source>
</evidence>
<dbReference type="GO" id="GO:0005634">
    <property type="term" value="C:nucleus"/>
    <property type="evidence" value="ECO:0007669"/>
    <property type="project" value="UniProtKB-SubCell"/>
</dbReference>
<dbReference type="Proteomes" id="UP001497497">
    <property type="component" value="Unassembled WGS sequence"/>
</dbReference>
<feature type="compositionally biased region" description="Low complexity" evidence="6">
    <location>
        <begin position="60"/>
        <end position="80"/>
    </location>
</feature>
<dbReference type="AlphaFoldDB" id="A0AAV2I4F1"/>
<dbReference type="GO" id="GO:0010494">
    <property type="term" value="C:cytoplasmic stress granule"/>
    <property type="evidence" value="ECO:0007669"/>
    <property type="project" value="UniProtKB-SubCell"/>
</dbReference>
<keyword evidence="5" id="KW-0539">Nucleus</keyword>
<feature type="region of interest" description="Disordered" evidence="6">
    <location>
        <begin position="1"/>
        <end position="91"/>
    </location>
</feature>
<keyword evidence="8" id="KW-1185">Reference proteome</keyword>
<evidence type="ECO:0000256" key="4">
    <source>
        <dbReference type="ARBA" id="ARBA00022490"/>
    </source>
</evidence>
<evidence type="ECO:0000313" key="8">
    <source>
        <dbReference type="Proteomes" id="UP001497497"/>
    </source>
</evidence>
<comment type="similarity">
    <text evidence="3">Belongs to the MCRIP family.</text>
</comment>
<dbReference type="InterPro" id="IPR029428">
    <property type="entry name" value="MCRIP"/>
</dbReference>